<dbReference type="PIRSF" id="PIRSF017082">
    <property type="entry name" value="YflP"/>
    <property type="match status" value="1"/>
</dbReference>
<keyword evidence="4" id="KW-1185">Reference proteome</keyword>
<dbReference type="RefSeq" id="WP_353303949.1">
    <property type="nucleotide sequence ID" value="NZ_BAABWN010000012.1"/>
</dbReference>
<evidence type="ECO:0000313" key="3">
    <source>
        <dbReference type="EMBL" id="GAA6169418.1"/>
    </source>
</evidence>
<accession>A0ABQ0AD05</accession>
<dbReference type="SUPFAM" id="SSF53850">
    <property type="entry name" value="Periplasmic binding protein-like II"/>
    <property type="match status" value="1"/>
</dbReference>
<dbReference type="InterPro" id="IPR042100">
    <property type="entry name" value="Bug_dom1"/>
</dbReference>
<feature type="chain" id="PRO_5045237573" evidence="2">
    <location>
        <begin position="26"/>
        <end position="329"/>
    </location>
</feature>
<dbReference type="Gene3D" id="3.40.190.150">
    <property type="entry name" value="Bordetella uptake gene, domain 1"/>
    <property type="match status" value="1"/>
</dbReference>
<dbReference type="EMBL" id="BAABWN010000012">
    <property type="protein sequence ID" value="GAA6169418.1"/>
    <property type="molecule type" value="Genomic_DNA"/>
</dbReference>
<sequence>MKKYKLARKILAVALVGVFSQSSIAFEQSRSIDCIAPAAPGGGWDFTCRSIGKVMSDLDIVSGTVQTNNMPGAGGGVAFAHVVGKRKKDSSLMVASSTSTTTRLAQRQFPGMDPEGVRWAGAVGADFGVIAVGNSSPYNTLNELIDAIKKDPKQVKFAGGSAAGGWDHLKVLIAAKSGGVTDLKHIPYLAFAGGAEALTQVVGGHISAFTGDVSEIIGFLDSGDVRVLAVLSDERLPAPLNDLPTAKEQNIEAVAPNWRGFYVPKNISDEAYQWWVQSLDQIYVSEQWQAVMRQSGLMPFHKTGAEFKTFVDQQVQDIRAISKDVGLIR</sequence>
<comment type="caution">
    <text evidence="3">The sequence shown here is derived from an EMBL/GenBank/DDBJ whole genome shotgun (WGS) entry which is preliminary data.</text>
</comment>
<dbReference type="InterPro" id="IPR005064">
    <property type="entry name" value="BUG"/>
</dbReference>
<dbReference type="Gene3D" id="3.40.190.10">
    <property type="entry name" value="Periplasmic binding protein-like II"/>
    <property type="match status" value="1"/>
</dbReference>
<reference evidence="3 4" key="1">
    <citation type="submission" date="2024-04" db="EMBL/GenBank/DDBJ databases">
        <title>Draft genome sequence of Sessilibacter corallicola NBRC 116591.</title>
        <authorList>
            <person name="Miyakawa T."/>
            <person name="Kusuya Y."/>
            <person name="Miura T."/>
        </authorList>
    </citation>
    <scope>NUCLEOTIDE SEQUENCE [LARGE SCALE GENOMIC DNA]</scope>
    <source>
        <strain evidence="3 4">KU-00831-HH</strain>
    </source>
</reference>
<protein>
    <submittedName>
        <fullName evidence="3">Tripartite tricarboxylate transporter substrate binding protein</fullName>
    </submittedName>
</protein>
<keyword evidence="2" id="KW-0732">Signal</keyword>
<dbReference type="Proteomes" id="UP001465153">
    <property type="component" value="Unassembled WGS sequence"/>
</dbReference>
<evidence type="ECO:0000256" key="2">
    <source>
        <dbReference type="SAM" id="SignalP"/>
    </source>
</evidence>
<proteinExistence type="inferred from homology"/>
<feature type="signal peptide" evidence="2">
    <location>
        <begin position="1"/>
        <end position="25"/>
    </location>
</feature>
<gene>
    <name evidence="3" type="ORF">NBRC116591_32290</name>
</gene>
<dbReference type="Pfam" id="PF03401">
    <property type="entry name" value="TctC"/>
    <property type="match status" value="1"/>
</dbReference>
<dbReference type="PANTHER" id="PTHR42928:SF3">
    <property type="entry name" value="UPF0065 PROTEIN YFLP"/>
    <property type="match status" value="1"/>
</dbReference>
<dbReference type="CDD" id="cd07012">
    <property type="entry name" value="PBP2_Bug_TTT"/>
    <property type="match status" value="1"/>
</dbReference>
<organism evidence="3 4">
    <name type="scientific">Sessilibacter corallicola</name>
    <dbReference type="NCBI Taxonomy" id="2904075"/>
    <lineage>
        <taxon>Bacteria</taxon>
        <taxon>Pseudomonadati</taxon>
        <taxon>Pseudomonadota</taxon>
        <taxon>Gammaproteobacteria</taxon>
        <taxon>Cellvibrionales</taxon>
        <taxon>Cellvibrionaceae</taxon>
        <taxon>Sessilibacter</taxon>
    </lineage>
</organism>
<dbReference type="PANTHER" id="PTHR42928">
    <property type="entry name" value="TRICARBOXYLATE-BINDING PROTEIN"/>
    <property type="match status" value="1"/>
</dbReference>
<evidence type="ECO:0000256" key="1">
    <source>
        <dbReference type="ARBA" id="ARBA00006987"/>
    </source>
</evidence>
<name>A0ABQ0AD05_9GAMM</name>
<comment type="similarity">
    <text evidence="1">Belongs to the UPF0065 (bug) family.</text>
</comment>
<evidence type="ECO:0000313" key="4">
    <source>
        <dbReference type="Proteomes" id="UP001465153"/>
    </source>
</evidence>